<dbReference type="AlphaFoldDB" id="I3T5W2"/>
<sequence length="23" mass="2696">MTNVSLTSKQRKRQKKSVDNSFL</sequence>
<dbReference type="EMBL" id="BT148110">
    <property type="protein sequence ID" value="AFK47904.1"/>
    <property type="molecule type" value="mRNA"/>
</dbReference>
<organism evidence="2">
    <name type="scientific">Medicago truncatula</name>
    <name type="common">Barrel medic</name>
    <name type="synonym">Medicago tribuloides</name>
    <dbReference type="NCBI Taxonomy" id="3880"/>
    <lineage>
        <taxon>Eukaryota</taxon>
        <taxon>Viridiplantae</taxon>
        <taxon>Streptophyta</taxon>
        <taxon>Embryophyta</taxon>
        <taxon>Tracheophyta</taxon>
        <taxon>Spermatophyta</taxon>
        <taxon>Magnoliopsida</taxon>
        <taxon>eudicotyledons</taxon>
        <taxon>Gunneridae</taxon>
        <taxon>Pentapetalae</taxon>
        <taxon>rosids</taxon>
        <taxon>fabids</taxon>
        <taxon>Fabales</taxon>
        <taxon>Fabaceae</taxon>
        <taxon>Papilionoideae</taxon>
        <taxon>50 kb inversion clade</taxon>
        <taxon>NPAAA clade</taxon>
        <taxon>Hologalegina</taxon>
        <taxon>IRL clade</taxon>
        <taxon>Trifolieae</taxon>
        <taxon>Medicago</taxon>
    </lineage>
</organism>
<feature type="region of interest" description="Disordered" evidence="1">
    <location>
        <begin position="1"/>
        <end position="23"/>
    </location>
</feature>
<accession>I3T5W2</accession>
<proteinExistence type="evidence at transcript level"/>
<evidence type="ECO:0000256" key="1">
    <source>
        <dbReference type="SAM" id="MobiDB-lite"/>
    </source>
</evidence>
<evidence type="ECO:0000313" key="2">
    <source>
        <dbReference type="EMBL" id="AFK47904.1"/>
    </source>
</evidence>
<name>I3T5W2_MEDTR</name>
<protein>
    <submittedName>
        <fullName evidence="2">Uncharacterized protein</fullName>
    </submittedName>
</protein>
<reference evidence="2" key="1">
    <citation type="submission" date="2012-05" db="EMBL/GenBank/DDBJ databases">
        <authorList>
            <person name="Krishnakumar V."/>
            <person name="Cheung F."/>
            <person name="Xiao Y."/>
            <person name="Chan A."/>
            <person name="Moskal W.A."/>
            <person name="Town C.D."/>
        </authorList>
    </citation>
    <scope>NUCLEOTIDE SEQUENCE</scope>
</reference>